<reference evidence="2" key="1">
    <citation type="journal article" date="2015" name="Nature">
        <title>Complex archaea that bridge the gap between prokaryotes and eukaryotes.</title>
        <authorList>
            <person name="Spang A."/>
            <person name="Saw J.H."/>
            <person name="Jorgensen S.L."/>
            <person name="Zaremba-Niedzwiedzka K."/>
            <person name="Martijn J."/>
            <person name="Lind A.E."/>
            <person name="van Eijk R."/>
            <person name="Schleper C."/>
            <person name="Guy L."/>
            <person name="Ettema T.J."/>
        </authorList>
    </citation>
    <scope>NUCLEOTIDE SEQUENCE</scope>
</reference>
<dbReference type="AlphaFoldDB" id="A0A0F9RR49"/>
<evidence type="ECO:0000259" key="1">
    <source>
        <dbReference type="Pfam" id="PF04015"/>
    </source>
</evidence>
<dbReference type="Pfam" id="PF04015">
    <property type="entry name" value="DUF362"/>
    <property type="match status" value="1"/>
</dbReference>
<dbReference type="EMBL" id="LAZR01000744">
    <property type="protein sequence ID" value="KKN58960.1"/>
    <property type="molecule type" value="Genomic_DNA"/>
</dbReference>
<proteinExistence type="predicted"/>
<organism evidence="2">
    <name type="scientific">marine sediment metagenome</name>
    <dbReference type="NCBI Taxonomy" id="412755"/>
    <lineage>
        <taxon>unclassified sequences</taxon>
        <taxon>metagenomes</taxon>
        <taxon>ecological metagenomes</taxon>
    </lineage>
</organism>
<gene>
    <name evidence="2" type="ORF">LCGC14_0546910</name>
</gene>
<comment type="caution">
    <text evidence="2">The sequence shown here is derived from an EMBL/GenBank/DDBJ whole genome shotgun (WGS) entry which is preliminary data.</text>
</comment>
<dbReference type="InterPro" id="IPR007160">
    <property type="entry name" value="DUF362"/>
</dbReference>
<evidence type="ECO:0000313" key="2">
    <source>
        <dbReference type="EMBL" id="KKN58960.1"/>
    </source>
</evidence>
<name>A0A0F9RR49_9ZZZZ</name>
<accession>A0A0F9RR49</accession>
<sequence>MFDQLKSKKIDVAISRGNNPEESVLNSIENLGGITKFINEGDQVFIKFNLSLPGGFPINTNPKVLGTVISSCKAAGAKKILIGSFPLKRLPLKIIYEYLDIQKFIENLGAELVYLDNSDFFNKKEIKQEDLKKIKKESFSVIKLSSKEVIIPKLILDSDKFIIINQVNVNPLFKVNLALLSSYSIVPTIQQEIKNISQSGKDFLSIDKYRRDLNARILDLYEIKQPDLVINDMFYILEGAGPYIYRDSNLIKTGLIIAGKNGIAVDLITLKVLNEEIDKKFIIEAKSRNLNVPNLSSIKIHGEKIENINIKIHLCESNLENIRVLNFDVKTGRYCSGCFLQAYHFLNLMKTYMVKDLKYNPYNSCLIGEDPTEPVNLGNIILFGACSINSTKNHKFRKVTISKKKKIKKEAKRKNFKEKKDAEEVIIKEKANKRILELPGCPPSIFDCLELMVKYYGKKNVPNLNLFNKINRIFIPKKIYKTFKLWEAL</sequence>
<protein>
    <recommendedName>
        <fullName evidence="1">DUF362 domain-containing protein</fullName>
    </recommendedName>
</protein>
<feature type="domain" description="DUF362" evidence="1">
    <location>
        <begin position="44"/>
        <end position="270"/>
    </location>
</feature>